<dbReference type="EMBL" id="SZZH01000001">
    <property type="protein sequence ID" value="TKV60623.1"/>
    <property type="molecule type" value="Genomic_DNA"/>
</dbReference>
<evidence type="ECO:0000313" key="5">
    <source>
        <dbReference type="EMBL" id="TKV60623.1"/>
    </source>
</evidence>
<dbReference type="Gene3D" id="3.20.20.60">
    <property type="entry name" value="Phosphoenolpyruvate-binding domains"/>
    <property type="match status" value="1"/>
</dbReference>
<proteinExistence type="predicted"/>
<evidence type="ECO:0000256" key="3">
    <source>
        <dbReference type="ARBA" id="ARBA00022842"/>
    </source>
</evidence>
<evidence type="ECO:0000256" key="1">
    <source>
        <dbReference type="ARBA" id="ARBA00001946"/>
    </source>
</evidence>
<name>A0A4U6QJK7_9ACTN</name>
<accession>A0A4U6QJK7</accession>
<dbReference type="AlphaFoldDB" id="A0A4U6QJK7"/>
<keyword evidence="6" id="KW-1185">Reference proteome</keyword>
<protein>
    <submittedName>
        <fullName evidence="5">Aldolase</fullName>
    </submittedName>
</protein>
<sequence length="457" mass="47796">MTTSGTVDPSQNGSGSATERSVLSGDLLSEIDAFLAPSDARRAAAYPGDSGTRQPVHTVYVNADRATDDLVASWGRQAREILDLVAADATAAARTTGLAAVDGTVLDRVRAKLASQPIEDLRLDFEDGYGARPDAEEDADADRAAALLRDILRGPHAPLTAGIRFKCLEPALRRRGLRTLDRVVGGVIRSAPSEKAELPAGFVVTLPKVTDTDQVRAMVRVCAALEHGYGLAEGALRFEIQVETTQAILATDGTAAVAEMVQAAGARCIALVYGTFDYSAACGVSPAQQSLAHPVADHAKAVMQVAAAGTGVRLSDGSTNVLPIGTPEAVEAAVRLHSGLVTRSLERAYYQGWDMHPGHLVSRYLATFAFFRAGRAAAADRLRAYLAKQEGAVMDEPATAQALAGLLQRGVHCGAVTVDEIVAAGVDPTLLDALARKLPLPSAPAHDLITPSEGSAR</sequence>
<reference evidence="5 6" key="1">
    <citation type="submission" date="2019-05" db="EMBL/GenBank/DDBJ databases">
        <title>Nakamurella sp. N5BH11, whole genome shotgun sequence.</title>
        <authorList>
            <person name="Tuo L."/>
        </authorList>
    </citation>
    <scope>NUCLEOTIDE SEQUENCE [LARGE SCALE GENOMIC DNA]</scope>
    <source>
        <strain evidence="5 6">N5BH11</strain>
    </source>
</reference>
<evidence type="ECO:0000313" key="6">
    <source>
        <dbReference type="Proteomes" id="UP000306985"/>
    </source>
</evidence>
<dbReference type="Pfam" id="PF22484">
    <property type="entry name" value="DUF6986"/>
    <property type="match status" value="1"/>
</dbReference>
<dbReference type="InterPro" id="IPR040442">
    <property type="entry name" value="Pyrv_kinase-like_dom_sf"/>
</dbReference>
<dbReference type="InterPro" id="IPR054255">
    <property type="entry name" value="DUF6986"/>
</dbReference>
<gene>
    <name evidence="5" type="ORF">FDO65_02700</name>
</gene>
<evidence type="ECO:0000256" key="4">
    <source>
        <dbReference type="SAM" id="MobiDB-lite"/>
    </source>
</evidence>
<keyword evidence="3" id="KW-0460">Magnesium</keyword>
<dbReference type="RefSeq" id="WP_137447927.1">
    <property type="nucleotide sequence ID" value="NZ_SZZH01000001.1"/>
</dbReference>
<organism evidence="5 6">
    <name type="scientific">Nakamurella flava</name>
    <dbReference type="NCBI Taxonomy" id="2576308"/>
    <lineage>
        <taxon>Bacteria</taxon>
        <taxon>Bacillati</taxon>
        <taxon>Actinomycetota</taxon>
        <taxon>Actinomycetes</taxon>
        <taxon>Nakamurellales</taxon>
        <taxon>Nakamurellaceae</taxon>
        <taxon>Nakamurella</taxon>
    </lineage>
</organism>
<comment type="caution">
    <text evidence="5">The sequence shown here is derived from an EMBL/GenBank/DDBJ whole genome shotgun (WGS) entry which is preliminary data.</text>
</comment>
<dbReference type="PANTHER" id="PTHR32308">
    <property type="entry name" value="LYASE BETA SUBUNIT, PUTATIVE (AFU_ORTHOLOGUE AFUA_4G13030)-RELATED"/>
    <property type="match status" value="1"/>
</dbReference>
<dbReference type="InterPro" id="IPR015813">
    <property type="entry name" value="Pyrv/PenolPyrv_kinase-like_dom"/>
</dbReference>
<keyword evidence="2" id="KW-0479">Metal-binding</keyword>
<dbReference type="GO" id="GO:0000287">
    <property type="term" value="F:magnesium ion binding"/>
    <property type="evidence" value="ECO:0007669"/>
    <property type="project" value="TreeGrafter"/>
</dbReference>
<dbReference type="PANTHER" id="PTHR32308:SF10">
    <property type="entry name" value="CITRATE LYASE SUBUNIT BETA"/>
    <property type="match status" value="1"/>
</dbReference>
<evidence type="ECO:0000256" key="2">
    <source>
        <dbReference type="ARBA" id="ARBA00022723"/>
    </source>
</evidence>
<dbReference type="GO" id="GO:0006107">
    <property type="term" value="P:oxaloacetate metabolic process"/>
    <property type="evidence" value="ECO:0007669"/>
    <property type="project" value="TreeGrafter"/>
</dbReference>
<dbReference type="Proteomes" id="UP000306985">
    <property type="component" value="Unassembled WGS sequence"/>
</dbReference>
<comment type="cofactor">
    <cofactor evidence="1">
        <name>Mg(2+)</name>
        <dbReference type="ChEBI" id="CHEBI:18420"/>
    </cofactor>
</comment>
<feature type="region of interest" description="Disordered" evidence="4">
    <location>
        <begin position="1"/>
        <end position="21"/>
    </location>
</feature>
<dbReference type="SUPFAM" id="SSF51621">
    <property type="entry name" value="Phosphoenolpyruvate/pyruvate domain"/>
    <property type="match status" value="1"/>
</dbReference>
<dbReference type="GO" id="GO:0003824">
    <property type="term" value="F:catalytic activity"/>
    <property type="evidence" value="ECO:0007669"/>
    <property type="project" value="InterPro"/>
</dbReference>
<dbReference type="OrthoDB" id="9808769at2"/>